<reference evidence="2 3" key="1">
    <citation type="journal article" date="2024" name="Front. Microbiol.">
        <title>Novel thermophilic genera Geochorda gen. nov. and Carboxydochorda gen. nov. from the deep terrestrial subsurface reveal the ecophysiological diversity in the class Limnochordia.</title>
        <authorList>
            <person name="Karnachuk O.V."/>
            <person name="Lukina A.P."/>
            <person name="Avakyan M.R."/>
            <person name="Kadnikov V.V."/>
            <person name="Begmatov S."/>
            <person name="Beletsky A.V."/>
            <person name="Vlasova K.G."/>
            <person name="Novikov A.A."/>
            <person name="Shcherbakova V.A."/>
            <person name="Mardanov A.V."/>
            <person name="Ravin N.V."/>
        </authorList>
    </citation>
    <scope>NUCLEOTIDE SEQUENCE [LARGE SCALE GENOMIC DNA]</scope>
    <source>
        <strain evidence="2 3">L945</strain>
    </source>
</reference>
<feature type="transmembrane region" description="Helical" evidence="1">
    <location>
        <begin position="1022"/>
        <end position="1044"/>
    </location>
</feature>
<proteinExistence type="predicted"/>
<dbReference type="SUPFAM" id="SSF82714">
    <property type="entry name" value="Multidrug efflux transporter AcrB TolC docking domain, DN and DC subdomains"/>
    <property type="match status" value="2"/>
</dbReference>
<feature type="transmembrane region" description="Helical" evidence="1">
    <location>
        <begin position="473"/>
        <end position="496"/>
    </location>
</feature>
<dbReference type="InterPro" id="IPR027463">
    <property type="entry name" value="AcrB_DN_DC_subdom"/>
</dbReference>
<keyword evidence="3" id="KW-1185">Reference proteome</keyword>
<accession>A0ABZ1BX53</accession>
<feature type="transmembrane region" description="Helical" evidence="1">
    <location>
        <begin position="893"/>
        <end position="912"/>
    </location>
</feature>
<feature type="transmembrane region" description="Helical" evidence="1">
    <location>
        <begin position="547"/>
        <end position="567"/>
    </location>
</feature>
<feature type="transmembrane region" description="Helical" evidence="1">
    <location>
        <begin position="405"/>
        <end position="425"/>
    </location>
</feature>
<dbReference type="Gene3D" id="1.20.1640.10">
    <property type="entry name" value="Multidrug efflux transporter AcrB transmembrane domain"/>
    <property type="match status" value="2"/>
</dbReference>
<dbReference type="EMBL" id="CP141615">
    <property type="protein sequence ID" value="WRP17381.1"/>
    <property type="molecule type" value="Genomic_DNA"/>
</dbReference>
<evidence type="ECO:0000313" key="3">
    <source>
        <dbReference type="Proteomes" id="UP001332192"/>
    </source>
</evidence>
<feature type="transmembrane region" description="Helical" evidence="1">
    <location>
        <begin position="919"/>
        <end position="939"/>
    </location>
</feature>
<evidence type="ECO:0000256" key="1">
    <source>
        <dbReference type="SAM" id="Phobius"/>
    </source>
</evidence>
<dbReference type="Pfam" id="PF00873">
    <property type="entry name" value="ACR_tran"/>
    <property type="match status" value="1"/>
</dbReference>
<feature type="transmembrane region" description="Helical" evidence="1">
    <location>
        <begin position="374"/>
        <end position="393"/>
    </location>
</feature>
<feature type="transmembrane region" description="Helical" evidence="1">
    <location>
        <begin position="945"/>
        <end position="970"/>
    </location>
</feature>
<dbReference type="Proteomes" id="UP001332192">
    <property type="component" value="Chromosome"/>
</dbReference>
<dbReference type="Gene3D" id="3.30.70.1440">
    <property type="entry name" value="Multidrug efflux transporter AcrB pore domain"/>
    <property type="match status" value="1"/>
</dbReference>
<dbReference type="RefSeq" id="WP_324716652.1">
    <property type="nucleotide sequence ID" value="NZ_CP141615.1"/>
</dbReference>
<evidence type="ECO:0000313" key="2">
    <source>
        <dbReference type="EMBL" id="WRP17381.1"/>
    </source>
</evidence>
<dbReference type="PANTHER" id="PTHR32063:SF0">
    <property type="entry name" value="SWARMING MOTILITY PROTEIN SWRC"/>
    <property type="match status" value="1"/>
</dbReference>
<dbReference type="PRINTS" id="PR00702">
    <property type="entry name" value="ACRIFLAVINRP"/>
</dbReference>
<sequence length="1457" mass="150925">MERFVEQAIRRPVLVSMLVLAVIVVGSTAVTRMGLDLLPDIEVPVVAVVTVYPGAGPDAVEQQVTNPIEQALTLVPGISRTTSLSLENVSLVVAEFGWGTHVPLAVQDVDEALQRIRLTLPSDTQPPAVLRFDPTQMPMAMYALTAARDAPAGAAELPKLTQVAREVVVPLLDRVEGVGRVVVSGGTTDEVQVRYDPGALSEAGLSAAQLVQLLTYQNVEVPVGAITEGGRRLQVRAGAPLRSVEQLRELPVAIQRPGEGAPGLLPRLVHLGDVASVELVHRPPEGFARIDGRPSLLIAVQKEAGYNTVVVARRIAGALASARHALEGWELVPVFQQAEFIVRSIRSVTQSGIIGGVLAVAVLYLFLLDILSTLTIALAIPISIVATVAFMFLDGMTLNLMSLGGLGLGIGMLVDNSIVVLESIFRHARAGEPPGVAARRGAAEVGLAISASTFTTVVVFLPVVFVGGLAGRIFRQLALTVSFSLLASLAVSLTVVPMMAARLGLASNGSLAAAVSQLAARRRGRHWFGPVRDAYERLLRWSLRHRTALWGAVALILAAAVAAYGQLDVELLTPVDAGLLGVTVRMPGATPLERTDEVARRVEQAVARVPGVAAVATQGGSAGTGDLLSVMGGESANAANLYVLLAPRSTGRHRASEIARAVRQAVSGVLHDVPGAQGTVTDTPTLGLVGELLARRVTLQVTGRDPSTLQRVASEVAARLRQVPGFVNVSTSLDERAPALLLRVDPGRALFGGLVAGQVGGALRQAVTGAPAGKLVLADGRQLPVVVRAEPGSVNSLEGLMRYPVSGLALPGAKPPQVQVGRVTSPENVLQEPAIQHRDGRRVVVVTAELQGVQLGEAGRRALAAIRDVTVPAAHDVILAGVHELMGEAFADLWLALALAVVLVYMVMAAQFESLLDPLIIMITVPLGLAGGVLALWLTGHQVGITSILGGVVLAGIAVNNGIVLIDYVNQVAGRVASFEEAVVQASVVRLRPVLMTALTTIFGLVPLTLGWGEAAELEVPLAVTVVGGMVLATGLTLLVVPALKLSLHGVKLSHRVPASALPAQPGWLAPAVAGAALMTLLAASSARAAAPPADAWKLQGGAVGLGATYCGSSQEEARDGGICGGWAGGLVEASRIEAGGAVSAADLQVALGIERGPEGPTWMPQVGGRMVRSRALGLLGYSSTMGSVWLQGRLPRVAPSTVEAMGRFTGSVAAGNVMLGATVQGTTTGFREQALLLDASGMALWLDDPGPGWGGRAMGRFRFNRTWSVAASAGWHKRPDPPNNAAPGGANVVDTPLDGPRMGAGVEWRGFPWAAIQAGGGARYSEALQYWVMQLSAGVTLNVARTLSASVDVIADVGASDAPPGVRHAPVAATVMLQGGTSTGPVVAVGLRTPPVPAGSDAVASSSPLALSPDILATLTLPVSWEMAGRPVRQVRLLAAWQAAERKAELSAAFPF</sequence>
<dbReference type="Gene3D" id="3.30.2090.10">
    <property type="entry name" value="Multidrug efflux transporter AcrB TolC docking domain, DN and DC subdomains"/>
    <property type="match status" value="2"/>
</dbReference>
<dbReference type="Gene3D" id="3.30.70.1430">
    <property type="entry name" value="Multidrug efflux transporter AcrB pore domain"/>
    <property type="match status" value="2"/>
</dbReference>
<feature type="transmembrane region" description="Helical" evidence="1">
    <location>
        <begin position="991"/>
        <end position="1010"/>
    </location>
</feature>
<feature type="transmembrane region" description="Helical" evidence="1">
    <location>
        <begin position="12"/>
        <end position="35"/>
    </location>
</feature>
<dbReference type="SUPFAM" id="SSF82693">
    <property type="entry name" value="Multidrug efflux transporter AcrB pore domain, PN1, PN2, PC1 and PC2 subdomains"/>
    <property type="match status" value="3"/>
</dbReference>
<dbReference type="InterPro" id="IPR001036">
    <property type="entry name" value="Acrflvin-R"/>
</dbReference>
<keyword evidence="1" id="KW-0472">Membrane</keyword>
<protein>
    <submittedName>
        <fullName evidence="2">Efflux RND transporter permease subunit</fullName>
    </submittedName>
</protein>
<name>A0ABZ1BX53_9FIRM</name>
<feature type="transmembrane region" description="Helical" evidence="1">
    <location>
        <begin position="445"/>
        <end position="467"/>
    </location>
</feature>
<keyword evidence="1" id="KW-1133">Transmembrane helix</keyword>
<feature type="transmembrane region" description="Helical" evidence="1">
    <location>
        <begin position="348"/>
        <end position="367"/>
    </location>
</feature>
<dbReference type="PANTHER" id="PTHR32063">
    <property type="match status" value="1"/>
</dbReference>
<dbReference type="Gene3D" id="3.30.70.1320">
    <property type="entry name" value="Multidrug efflux transporter AcrB pore domain like"/>
    <property type="match status" value="1"/>
</dbReference>
<organism evidence="2 3">
    <name type="scientific">Carboxydichorda subterranea</name>
    <dbReference type="NCBI Taxonomy" id="3109565"/>
    <lineage>
        <taxon>Bacteria</taxon>
        <taxon>Bacillati</taxon>
        <taxon>Bacillota</taxon>
        <taxon>Limnochordia</taxon>
        <taxon>Limnochordales</taxon>
        <taxon>Geochordaceae</taxon>
        <taxon>Carboxydichorda</taxon>
    </lineage>
</organism>
<keyword evidence="1" id="KW-0812">Transmembrane</keyword>
<dbReference type="SUPFAM" id="SSF82866">
    <property type="entry name" value="Multidrug efflux transporter AcrB transmembrane domain"/>
    <property type="match status" value="2"/>
</dbReference>
<gene>
    <name evidence="2" type="ORF">U7230_15070</name>
</gene>